<gene>
    <name evidence="2" type="ORF">UV68_C0033G0008</name>
</gene>
<dbReference type="Proteomes" id="UP000033980">
    <property type="component" value="Unassembled WGS sequence"/>
</dbReference>
<dbReference type="InterPro" id="IPR013783">
    <property type="entry name" value="Ig-like_fold"/>
</dbReference>
<sequence>TAIGSPTPTSTALIAEPRKGYTLDTQSEVGAQSTTGSVKYVQYYSGVNFTCADGTTQTYTTKSCAAEKDLFKQAENVCQNHLITNQSFGKKCVSEPRDTIQTTDSLSIPRDSTVGSDSIKFTCPDNFTSEYKANFCTSQAELVASANKICATHLTCPESAKPTVLKLSERSGVVTAVYQNTSAGAGDWIGIFKPSVDNTKPLDWKWLNNAQGNKPVKVSSAGTVNFKALPSGDYEVRYLKSGTAVPGSFTPGVSIEILELTAPTPSPISVSTTPTKPTSKNSMPQITSSSLVSGVSGNTYNTTISAKDADVTNDLTMTISGLPFGLYQGPCNEQVTTSAALITCTISGTPTRSGAYTVTAKVRDNYGLTSSKSLTLTIRQVQAR</sequence>
<dbReference type="AlphaFoldDB" id="A0A0G1D586"/>
<feature type="compositionally biased region" description="Low complexity" evidence="1">
    <location>
        <begin position="267"/>
        <end position="282"/>
    </location>
</feature>
<dbReference type="Pfam" id="PF05345">
    <property type="entry name" value="He_PIG"/>
    <property type="match status" value="1"/>
</dbReference>
<name>A0A0G1D586_9BACT</name>
<feature type="non-terminal residue" evidence="2">
    <location>
        <position position="1"/>
    </location>
</feature>
<feature type="region of interest" description="Disordered" evidence="1">
    <location>
        <begin position="266"/>
        <end position="287"/>
    </location>
</feature>
<comment type="caution">
    <text evidence="2">The sequence shown here is derived from an EMBL/GenBank/DDBJ whole genome shotgun (WGS) entry which is preliminary data.</text>
</comment>
<evidence type="ECO:0000313" key="2">
    <source>
        <dbReference type="EMBL" id="KKS92867.1"/>
    </source>
</evidence>
<evidence type="ECO:0000313" key="3">
    <source>
        <dbReference type="Proteomes" id="UP000033980"/>
    </source>
</evidence>
<organism evidence="2 3">
    <name type="scientific">Candidatus Collierbacteria bacterium GW2011_GWC2_43_12</name>
    <dbReference type="NCBI Taxonomy" id="1618390"/>
    <lineage>
        <taxon>Bacteria</taxon>
        <taxon>Candidatus Collieribacteriota</taxon>
    </lineage>
</organism>
<accession>A0A0G1D586</accession>
<evidence type="ECO:0000256" key="1">
    <source>
        <dbReference type="SAM" id="MobiDB-lite"/>
    </source>
</evidence>
<dbReference type="PATRIC" id="fig|1618390.3.peg.646"/>
<protein>
    <submittedName>
        <fullName evidence="2">Uncharacterized protein</fullName>
    </submittedName>
</protein>
<dbReference type="Gene3D" id="2.60.40.10">
    <property type="entry name" value="Immunoglobulins"/>
    <property type="match status" value="1"/>
</dbReference>
<proteinExistence type="predicted"/>
<reference evidence="2 3" key="1">
    <citation type="journal article" date="2015" name="Nature">
        <title>rRNA introns, odd ribosomes, and small enigmatic genomes across a large radiation of phyla.</title>
        <authorList>
            <person name="Brown C.T."/>
            <person name="Hug L.A."/>
            <person name="Thomas B.C."/>
            <person name="Sharon I."/>
            <person name="Castelle C.J."/>
            <person name="Singh A."/>
            <person name="Wilkins M.J."/>
            <person name="Williams K.H."/>
            <person name="Banfield J.F."/>
        </authorList>
    </citation>
    <scope>NUCLEOTIDE SEQUENCE [LARGE SCALE GENOMIC DNA]</scope>
</reference>
<dbReference type="EMBL" id="LCFK01000033">
    <property type="protein sequence ID" value="KKS92867.1"/>
    <property type="molecule type" value="Genomic_DNA"/>
</dbReference>